<dbReference type="HOGENOM" id="CLU_874577_0_0_1"/>
<dbReference type="Proteomes" id="UP000006753">
    <property type="component" value="Unassembled WGS sequence"/>
</dbReference>
<dbReference type="GeneID" id="18756965"/>
<name>K1XHV7_MARBU</name>
<evidence type="ECO:0000313" key="2">
    <source>
        <dbReference type="EMBL" id="EKD20348.1"/>
    </source>
</evidence>
<reference evidence="2 3" key="1">
    <citation type="journal article" date="2012" name="BMC Genomics">
        <title>Sequencing the genome of Marssonina brunnea reveals fungus-poplar co-evolution.</title>
        <authorList>
            <person name="Zhu S."/>
            <person name="Cao Y.-Z."/>
            <person name="Jiang C."/>
            <person name="Tan B.-Y."/>
            <person name="Wang Z."/>
            <person name="Feng S."/>
            <person name="Zhang L."/>
            <person name="Su X.-H."/>
            <person name="Brejova B."/>
            <person name="Vinar T."/>
            <person name="Xu M."/>
            <person name="Wang M.-X."/>
            <person name="Zhang S.-G."/>
            <person name="Huang M.-R."/>
            <person name="Wu R."/>
            <person name="Zhou Y."/>
        </authorList>
    </citation>
    <scope>NUCLEOTIDE SEQUENCE [LARGE SCALE GENOMIC DNA]</scope>
    <source>
        <strain evidence="2 3">MB_m1</strain>
    </source>
</reference>
<organism evidence="2 3">
    <name type="scientific">Marssonina brunnea f. sp. multigermtubi (strain MB_m1)</name>
    <name type="common">Marssonina leaf spot fungus</name>
    <dbReference type="NCBI Taxonomy" id="1072389"/>
    <lineage>
        <taxon>Eukaryota</taxon>
        <taxon>Fungi</taxon>
        <taxon>Dikarya</taxon>
        <taxon>Ascomycota</taxon>
        <taxon>Pezizomycotina</taxon>
        <taxon>Leotiomycetes</taxon>
        <taxon>Helotiales</taxon>
        <taxon>Drepanopezizaceae</taxon>
        <taxon>Drepanopeziza</taxon>
    </lineage>
</organism>
<gene>
    <name evidence="2" type="ORF">MBM_01030</name>
</gene>
<proteinExistence type="predicted"/>
<dbReference type="AlphaFoldDB" id="K1XHV7"/>
<feature type="compositionally biased region" description="Low complexity" evidence="1">
    <location>
        <begin position="206"/>
        <end position="264"/>
    </location>
</feature>
<dbReference type="InParanoid" id="K1XHV7"/>
<sequence length="318" mass="32608">METVTNLVSGAAGVASRAIWGEAENEQKRENETLGKEPLSGVVGDVKSGEPYDKGNAEDSTIGTDRTSTLTSNPKVTDTTAPSVPSASEGLVQKKEDPTVPAPSTTSTTSVDATLVSELPDRPIEVFETGPSTGIQDIKPDTGYAMKHDITKSIDEQAATSAAVAGLGTPSGMEKEKESVGTGAIKSTERLNNSAFPETTPFKTESSTSLSTAAPSTTAPSTTAPSTTAPSTTAHSTTAPSTTAPSTTAPSTTAPSTTAHPVTTLPESVTEHSGSASKKSLEESGSVSPDTPGKKSLKEKIGLEKLKAKLHIHKESNE</sequence>
<evidence type="ECO:0000313" key="3">
    <source>
        <dbReference type="Proteomes" id="UP000006753"/>
    </source>
</evidence>
<feature type="compositionally biased region" description="Basic and acidic residues" evidence="1">
    <location>
        <begin position="292"/>
        <end position="302"/>
    </location>
</feature>
<keyword evidence="3" id="KW-1185">Reference proteome</keyword>
<dbReference type="eggNOG" id="KOG1216">
    <property type="taxonomic scope" value="Eukaryota"/>
</dbReference>
<dbReference type="KEGG" id="mbe:MBM_01030"/>
<evidence type="ECO:0000256" key="1">
    <source>
        <dbReference type="SAM" id="MobiDB-lite"/>
    </source>
</evidence>
<feature type="compositionally biased region" description="Basic and acidic residues" evidence="1">
    <location>
        <begin position="47"/>
        <end position="57"/>
    </location>
</feature>
<feature type="compositionally biased region" description="Low complexity" evidence="1">
    <location>
        <begin position="102"/>
        <end position="114"/>
    </location>
</feature>
<feature type="compositionally biased region" description="Basic and acidic residues" evidence="1">
    <location>
        <begin position="25"/>
        <end position="35"/>
    </location>
</feature>
<feature type="compositionally biased region" description="Polar residues" evidence="1">
    <location>
        <begin position="265"/>
        <end position="289"/>
    </location>
</feature>
<protein>
    <submittedName>
        <fullName evidence="2">Uncharacterized protein</fullName>
    </submittedName>
</protein>
<feature type="region of interest" description="Disordered" evidence="1">
    <location>
        <begin position="162"/>
        <end position="302"/>
    </location>
</feature>
<accession>K1XHV7</accession>
<feature type="region of interest" description="Disordered" evidence="1">
    <location>
        <begin position="21"/>
        <end position="141"/>
    </location>
</feature>
<feature type="compositionally biased region" description="Polar residues" evidence="1">
    <location>
        <begin position="190"/>
        <end position="205"/>
    </location>
</feature>
<dbReference type="OMA" id="MPIVPLN"/>
<dbReference type="EMBL" id="JH921429">
    <property type="protein sequence ID" value="EKD20348.1"/>
    <property type="molecule type" value="Genomic_DNA"/>
</dbReference>
<feature type="compositionally biased region" description="Polar residues" evidence="1">
    <location>
        <begin position="58"/>
        <end position="86"/>
    </location>
</feature>
<dbReference type="OrthoDB" id="5388207at2759"/>